<sequence>MDLRRQREEENKEKQSNQIKSNQINREQHDFGTKEPKTKKKSKRKHRKGCLFYILLLIIIIATFIVGTYYKGYFAAKNDNMHYPTKVTDFKGQKSVDGSVNVLLLGSDSRGEDQGRSDSILIAHYSKENKQPKLVSIMRDTLVPIQTENGVEYNKINAAYSYGGPELVRQTITSTFGVPLQYFAVVNFDSFPKIIETIAPGGLSINAEKDLAVEGTVIKKGPQKMNGLQALQYSRFRKDEEGDFGRVRRQQQVLTALVKQGLNPLNAWRLPEAVGKIQGYTETDVPFSIYPSLSANYLFSRHKPLDILTVPVKGSWSEGYYDYAGSVLEIDENTNKQAINTFLNK</sequence>
<dbReference type="AlphaFoldDB" id="A0A430A2R0"/>
<dbReference type="Pfam" id="PF03816">
    <property type="entry name" value="LytR_cpsA_psr"/>
    <property type="match status" value="1"/>
</dbReference>
<keyword evidence="8 13" id="KW-0472">Membrane</keyword>
<dbReference type="InterPro" id="IPR050922">
    <property type="entry name" value="LytR/CpsA/Psr_CW_biosynth"/>
</dbReference>
<evidence type="ECO:0000256" key="3">
    <source>
        <dbReference type="ARBA" id="ARBA00022475"/>
    </source>
</evidence>
<evidence type="ECO:0000256" key="9">
    <source>
        <dbReference type="ARBA" id="ARBA00023163"/>
    </source>
</evidence>
<keyword evidence="5" id="KW-0735">Signal-anchor</keyword>
<protein>
    <recommendedName>
        <fullName evidence="11">Regulatory protein MsrR</fullName>
    </recommendedName>
</protein>
<dbReference type="EMBL" id="NGJS01000001">
    <property type="protein sequence ID" value="RSU00730.1"/>
    <property type="molecule type" value="Genomic_DNA"/>
</dbReference>
<accession>A0A430A2R0</accession>
<evidence type="ECO:0000259" key="14">
    <source>
        <dbReference type="Pfam" id="PF03816"/>
    </source>
</evidence>
<dbReference type="Gene3D" id="3.40.630.190">
    <property type="entry name" value="LCP protein"/>
    <property type="match status" value="1"/>
</dbReference>
<evidence type="ECO:0000256" key="7">
    <source>
        <dbReference type="ARBA" id="ARBA00023015"/>
    </source>
</evidence>
<keyword evidence="4 13" id="KW-0812">Transmembrane</keyword>
<evidence type="ECO:0000256" key="5">
    <source>
        <dbReference type="ARBA" id="ARBA00022968"/>
    </source>
</evidence>
<feature type="compositionally biased region" description="Basic and acidic residues" evidence="12">
    <location>
        <begin position="1"/>
        <end position="15"/>
    </location>
</feature>
<organism evidence="15 16">
    <name type="scientific">Vagococcus vulneris</name>
    <dbReference type="NCBI Taxonomy" id="1977869"/>
    <lineage>
        <taxon>Bacteria</taxon>
        <taxon>Bacillati</taxon>
        <taxon>Bacillota</taxon>
        <taxon>Bacilli</taxon>
        <taxon>Lactobacillales</taxon>
        <taxon>Enterococcaceae</taxon>
        <taxon>Vagococcus</taxon>
    </lineage>
</organism>
<comment type="function">
    <text evidence="10">Involved in SarA attenuation. Affects resistance to oxacillin and teicoplanin, as well as the synthesis of virulence factors.</text>
</comment>
<feature type="compositionally biased region" description="Basic and acidic residues" evidence="12">
    <location>
        <begin position="26"/>
        <end position="36"/>
    </location>
</feature>
<evidence type="ECO:0000256" key="12">
    <source>
        <dbReference type="SAM" id="MobiDB-lite"/>
    </source>
</evidence>
<dbReference type="PANTHER" id="PTHR33392">
    <property type="entry name" value="POLYISOPRENYL-TEICHOIC ACID--PEPTIDOGLYCAN TEICHOIC ACID TRANSFERASE TAGU"/>
    <property type="match status" value="1"/>
</dbReference>
<dbReference type="NCBIfam" id="TIGR00350">
    <property type="entry name" value="lytR_cpsA_psr"/>
    <property type="match status" value="1"/>
</dbReference>
<dbReference type="PANTHER" id="PTHR33392:SF8">
    <property type="entry name" value="REGULATORY PROTEIN MSRR"/>
    <property type="match status" value="1"/>
</dbReference>
<keyword evidence="6 13" id="KW-1133">Transmembrane helix</keyword>
<evidence type="ECO:0000313" key="16">
    <source>
        <dbReference type="Proteomes" id="UP000287857"/>
    </source>
</evidence>
<comment type="caution">
    <text evidence="15">The sequence shown here is derived from an EMBL/GenBank/DDBJ whole genome shotgun (WGS) entry which is preliminary data.</text>
</comment>
<keyword evidence="7" id="KW-0805">Transcription regulation</keyword>
<dbReference type="Proteomes" id="UP000287857">
    <property type="component" value="Unassembled WGS sequence"/>
</dbReference>
<feature type="region of interest" description="Disordered" evidence="12">
    <location>
        <begin position="1"/>
        <end position="42"/>
    </location>
</feature>
<reference evidence="15 16" key="1">
    <citation type="submission" date="2017-05" db="EMBL/GenBank/DDBJ databases">
        <title>Vagococcus spp. assemblies.</title>
        <authorList>
            <person name="Gulvik C.A."/>
        </authorList>
    </citation>
    <scope>NUCLEOTIDE SEQUENCE [LARGE SCALE GENOMIC DNA]</scope>
    <source>
        <strain evidence="15 16">SS1995</strain>
    </source>
</reference>
<gene>
    <name evidence="15" type="ORF">CBF37_01460</name>
</gene>
<proteinExistence type="inferred from homology"/>
<evidence type="ECO:0000256" key="4">
    <source>
        <dbReference type="ARBA" id="ARBA00022692"/>
    </source>
</evidence>
<evidence type="ECO:0000256" key="13">
    <source>
        <dbReference type="SAM" id="Phobius"/>
    </source>
</evidence>
<evidence type="ECO:0000256" key="11">
    <source>
        <dbReference type="ARBA" id="ARBA00040752"/>
    </source>
</evidence>
<keyword evidence="9" id="KW-0804">Transcription</keyword>
<evidence type="ECO:0000256" key="1">
    <source>
        <dbReference type="ARBA" id="ARBA00004401"/>
    </source>
</evidence>
<feature type="domain" description="Cell envelope-related transcriptional attenuator" evidence="14">
    <location>
        <begin position="116"/>
        <end position="260"/>
    </location>
</feature>
<comment type="similarity">
    <text evidence="2">Belongs to the LytR/CpsA/Psr (LCP) family.</text>
</comment>
<dbReference type="InterPro" id="IPR004474">
    <property type="entry name" value="LytR_CpsA_psr"/>
</dbReference>
<evidence type="ECO:0000256" key="2">
    <source>
        <dbReference type="ARBA" id="ARBA00006068"/>
    </source>
</evidence>
<feature type="transmembrane region" description="Helical" evidence="13">
    <location>
        <begin position="50"/>
        <end position="70"/>
    </location>
</feature>
<name>A0A430A2R0_9ENTE</name>
<comment type="subcellular location">
    <subcellularLocation>
        <location evidence="1">Cell membrane</location>
        <topology evidence="1">Single-pass type II membrane protein</topology>
    </subcellularLocation>
</comment>
<evidence type="ECO:0000256" key="8">
    <source>
        <dbReference type="ARBA" id="ARBA00023136"/>
    </source>
</evidence>
<evidence type="ECO:0000256" key="6">
    <source>
        <dbReference type="ARBA" id="ARBA00022989"/>
    </source>
</evidence>
<evidence type="ECO:0000313" key="15">
    <source>
        <dbReference type="EMBL" id="RSU00730.1"/>
    </source>
</evidence>
<dbReference type="GO" id="GO:0005886">
    <property type="term" value="C:plasma membrane"/>
    <property type="evidence" value="ECO:0007669"/>
    <property type="project" value="UniProtKB-SubCell"/>
</dbReference>
<keyword evidence="3" id="KW-1003">Cell membrane</keyword>
<evidence type="ECO:0000256" key="10">
    <source>
        <dbReference type="ARBA" id="ARBA00037178"/>
    </source>
</evidence>
<dbReference type="OrthoDB" id="9782542at2"/>
<keyword evidence="16" id="KW-1185">Reference proteome</keyword>